<keyword evidence="1" id="KW-1185">Reference proteome</keyword>
<organism evidence="1 2">
    <name type="scientific">Danio rerio</name>
    <name type="common">Zebrafish</name>
    <name type="synonym">Brachydanio rerio</name>
    <dbReference type="NCBI Taxonomy" id="7955"/>
    <lineage>
        <taxon>Eukaryota</taxon>
        <taxon>Metazoa</taxon>
        <taxon>Chordata</taxon>
        <taxon>Craniata</taxon>
        <taxon>Vertebrata</taxon>
        <taxon>Euteleostomi</taxon>
        <taxon>Actinopterygii</taxon>
        <taxon>Neopterygii</taxon>
        <taxon>Teleostei</taxon>
        <taxon>Ostariophysi</taxon>
        <taxon>Cypriniformes</taxon>
        <taxon>Danionidae</taxon>
        <taxon>Danioninae</taxon>
        <taxon>Danio</taxon>
    </lineage>
</organism>
<sequence length="977" mass="109683">MSRNIESRFAEVEARIRDLVIQGRRDVQRLQDLMGHGTFEAETAERASVHEEGDVDEQDQSGASEVVELLYKTTAEDNTQNLLDIVRQSSSMKDFLSDDSIHLSVSPTTMTRSEQSLHLDLSFDIDGVVVQLEELSGLKLRVPYLTFPKPSKVSVHPVFHLLKKHVKPHVYSGSGFRCFQLSRGLTIATPQGWQLSLCLVPRGQHGDPSIDSAAKMDQKATECFRAIGESLQHLLKSASSKDIKRPTMQKNKLYDLSRFHILKQDQDFILETFDRALQSQPVDCLKPVIILCQFGQKDGSPLCLSELCRERSVVCFSIHAACEIGSRDENVHHFWSKYALKDLVGDKGSIFCPLSLREALNFQSNLDGRRMEVSGDLLRPARFPQSVTFLQLYADTPHNRQEKWSSHPVSGEVVCCGLMHPMTARAMSNRSEAYLDHMQDLLLKLQGIVRARFETVTLLATQQMWGTVRAVDFFDASAVSQLLEEKPMLLPFAEDQARLPFLSTLQEVPRYLLGSLRAAHATGKHKGKFEESWVAFQAEIALEVFFWGRPGSLHDSIFAVNLGPGLDNERSLTWQRGIMGLAPFNSAALDLAPPPLLYWSKKPLQISRIERLFGFADSLDGPLTIIGTDLLTLILCDLGETSTASLMSLTNSTPPAPCKCTGTISRDVLLEELVEKIKRFTYPSTAKRAAQLVEEHGRPLRGVLQASLNYNCLQYFPAMKVIDSARNPKVSWNKKDMLNVLSPQQKPSLDAEAAQMEGDVIVTLVSRGVTYERNLASAKANGMPWMKDVLGRLKPENMERAKLLQVCTFVSCLALLKQGVYIDYGKLTTLAASLPISQQKLKMMQIQAPILHEGFLNPKIWRLHPSVPFKIPPIVPERPNAPRNPQWHDAAAEELQPEEEIEEEQQEQSIAHTPSMVLPAGMSRRWTSRELDLAYEARRQEGSSVNAAYRVYVDLCFRAGVPCRSRDAFKCKTRRPL</sequence>
<protein>
    <submittedName>
        <fullName evidence="2">Uncharacterized protein isoform X1</fullName>
    </submittedName>
</protein>
<dbReference type="Proteomes" id="UP000000437">
    <property type="component" value="Chromosome 10"/>
</dbReference>
<reference evidence="2" key="1">
    <citation type="submission" date="2025-08" db="UniProtKB">
        <authorList>
            <consortium name="RefSeq"/>
        </authorList>
    </citation>
    <scope>IDENTIFICATION</scope>
    <source>
        <strain evidence="2">Tuebingen</strain>
        <tissue evidence="2">Fibroblasts and whole tissue</tissue>
    </source>
</reference>
<dbReference type="RefSeq" id="XP_073770362.1">
    <property type="nucleotide sequence ID" value="XM_073914261.1"/>
</dbReference>
<gene>
    <name evidence="2" type="primary">LOC141376261</name>
</gene>
<evidence type="ECO:0000313" key="1">
    <source>
        <dbReference type="Proteomes" id="UP000000437"/>
    </source>
</evidence>
<name>A0AC58GKU2_DANRE</name>
<proteinExistence type="predicted"/>
<accession>A0AC58GKU2</accession>
<evidence type="ECO:0000313" key="2">
    <source>
        <dbReference type="RefSeq" id="XP_073770362.1"/>
    </source>
</evidence>